<dbReference type="RefSeq" id="WP_290300864.1">
    <property type="nucleotide sequence ID" value="NZ_JAUFQR010000001.1"/>
</dbReference>
<keyword evidence="3" id="KW-1185">Reference proteome</keyword>
<dbReference type="Proteomes" id="UP001595735">
    <property type="component" value="Unassembled WGS sequence"/>
</dbReference>
<comment type="caution">
    <text evidence="2">The sequence shown here is derived from an EMBL/GenBank/DDBJ whole genome shotgun (WGS) entry which is preliminary data.</text>
</comment>
<sequence length="54" mass="6408">MCYCYILYSVSLDKYYIGHSCEDLQERIRKHLSDHKGFTSKGKDWSIINSKISF</sequence>
<dbReference type="Pfam" id="PF01541">
    <property type="entry name" value="GIY-YIG"/>
    <property type="match status" value="1"/>
</dbReference>
<accession>A0ABV7Y2L5</accession>
<evidence type="ECO:0000259" key="1">
    <source>
        <dbReference type="PROSITE" id="PS50164"/>
    </source>
</evidence>
<feature type="domain" description="GIY-YIG" evidence="1">
    <location>
        <begin position="1"/>
        <end position="54"/>
    </location>
</feature>
<dbReference type="InterPro" id="IPR035901">
    <property type="entry name" value="GIY-YIG_endonuc_sf"/>
</dbReference>
<gene>
    <name evidence="2" type="ORF">ACFONJ_22550</name>
</gene>
<proteinExistence type="predicted"/>
<dbReference type="InterPro" id="IPR000305">
    <property type="entry name" value="GIY-YIG_endonuc"/>
</dbReference>
<evidence type="ECO:0000313" key="3">
    <source>
        <dbReference type="Proteomes" id="UP001595735"/>
    </source>
</evidence>
<dbReference type="PROSITE" id="PS50164">
    <property type="entry name" value="GIY_YIG"/>
    <property type="match status" value="1"/>
</dbReference>
<organism evidence="2 3">
    <name type="scientific">Chryseobacterium tructae</name>
    <dbReference type="NCBI Taxonomy" id="1037380"/>
    <lineage>
        <taxon>Bacteria</taxon>
        <taxon>Pseudomonadati</taxon>
        <taxon>Bacteroidota</taxon>
        <taxon>Flavobacteriia</taxon>
        <taxon>Flavobacteriales</taxon>
        <taxon>Weeksellaceae</taxon>
        <taxon>Chryseobacterium group</taxon>
        <taxon>Chryseobacterium</taxon>
    </lineage>
</organism>
<protein>
    <submittedName>
        <fullName evidence="2">GIY-YIG nuclease family protein</fullName>
    </submittedName>
</protein>
<evidence type="ECO:0000313" key="2">
    <source>
        <dbReference type="EMBL" id="MFC3758766.1"/>
    </source>
</evidence>
<name>A0ABV7Y2L5_9FLAO</name>
<reference evidence="3" key="1">
    <citation type="journal article" date="2019" name="Int. J. Syst. Evol. Microbiol.">
        <title>The Global Catalogue of Microorganisms (GCM) 10K type strain sequencing project: providing services to taxonomists for standard genome sequencing and annotation.</title>
        <authorList>
            <consortium name="The Broad Institute Genomics Platform"/>
            <consortium name="The Broad Institute Genome Sequencing Center for Infectious Disease"/>
            <person name="Wu L."/>
            <person name="Ma J."/>
        </authorList>
    </citation>
    <scope>NUCLEOTIDE SEQUENCE [LARGE SCALE GENOMIC DNA]</scope>
    <source>
        <strain evidence="3">CECT 7798</strain>
    </source>
</reference>
<dbReference type="SUPFAM" id="SSF82771">
    <property type="entry name" value="GIY-YIG endonuclease"/>
    <property type="match status" value="1"/>
</dbReference>
<dbReference type="Gene3D" id="3.40.1440.10">
    <property type="entry name" value="GIY-YIG endonuclease"/>
    <property type="match status" value="1"/>
</dbReference>
<dbReference type="EMBL" id="JBHRYO010000002">
    <property type="protein sequence ID" value="MFC3758766.1"/>
    <property type="molecule type" value="Genomic_DNA"/>
</dbReference>